<evidence type="ECO:0000259" key="8">
    <source>
        <dbReference type="PROSITE" id="PS50988"/>
    </source>
</evidence>
<comment type="caution">
    <text evidence="9">The sequence shown here is derived from an EMBL/GenBank/DDBJ whole genome shotgun (WGS) entry which is preliminary data.</text>
</comment>
<evidence type="ECO:0000313" key="10">
    <source>
        <dbReference type="Proteomes" id="UP001500266"/>
    </source>
</evidence>
<evidence type="ECO:0000256" key="2">
    <source>
        <dbReference type="ARBA" id="ARBA00007814"/>
    </source>
</evidence>
<evidence type="ECO:0000256" key="1">
    <source>
        <dbReference type="ARBA" id="ARBA00004496"/>
    </source>
</evidence>
<reference evidence="10" key="1">
    <citation type="journal article" date="2019" name="Int. J. Syst. Evol. Microbiol.">
        <title>The Global Catalogue of Microorganisms (GCM) 10K type strain sequencing project: providing services to taxonomists for standard genome sequencing and annotation.</title>
        <authorList>
            <consortium name="The Broad Institute Genomics Platform"/>
            <consortium name="The Broad Institute Genome Sequencing Center for Infectious Disease"/>
            <person name="Wu L."/>
            <person name="Ma J."/>
        </authorList>
    </citation>
    <scope>NUCLEOTIDE SEQUENCE [LARGE SCALE GENOMIC DNA]</scope>
    <source>
        <strain evidence="10">JCM 17316</strain>
    </source>
</reference>
<comment type="subcellular location">
    <subcellularLocation>
        <location evidence="1">Cytoplasm</location>
    </subcellularLocation>
</comment>
<dbReference type="Gene3D" id="3.40.50.410">
    <property type="entry name" value="von Willebrand factor, type A domain"/>
    <property type="match status" value="1"/>
</dbReference>
<accession>A0ABP7ZH57</accession>
<proteinExistence type="inferred from homology"/>
<dbReference type="InterPro" id="IPR008858">
    <property type="entry name" value="TROVE_dom"/>
</dbReference>
<evidence type="ECO:0000256" key="3">
    <source>
        <dbReference type="ARBA" id="ARBA00022490"/>
    </source>
</evidence>
<dbReference type="PROSITE" id="PS50988">
    <property type="entry name" value="TROVE"/>
    <property type="match status" value="1"/>
</dbReference>
<protein>
    <submittedName>
        <fullName evidence="9">TROVE domain-containing protein</fullName>
    </submittedName>
</protein>
<dbReference type="SUPFAM" id="SSF53300">
    <property type="entry name" value="vWA-like"/>
    <property type="match status" value="1"/>
</dbReference>
<feature type="region of interest" description="Disordered" evidence="7">
    <location>
        <begin position="115"/>
        <end position="138"/>
    </location>
</feature>
<evidence type="ECO:0000256" key="5">
    <source>
        <dbReference type="ARBA" id="ARBA00022884"/>
    </source>
</evidence>
<dbReference type="RefSeq" id="WP_345025030.1">
    <property type="nucleotide sequence ID" value="NZ_BAABDO010000156.1"/>
</dbReference>
<dbReference type="PANTHER" id="PTHR14202:SF0">
    <property type="entry name" value="RNA-BINDING PROTEIN RO60"/>
    <property type="match status" value="1"/>
</dbReference>
<dbReference type="EMBL" id="BAABDO010000156">
    <property type="protein sequence ID" value="GAA4157453.1"/>
    <property type="molecule type" value="Genomic_DNA"/>
</dbReference>
<evidence type="ECO:0000256" key="6">
    <source>
        <dbReference type="ARBA" id="ARBA00023274"/>
    </source>
</evidence>
<evidence type="ECO:0000256" key="4">
    <source>
        <dbReference type="ARBA" id="ARBA00022723"/>
    </source>
</evidence>
<feature type="region of interest" description="Disordered" evidence="7">
    <location>
        <begin position="1"/>
        <end position="26"/>
    </location>
</feature>
<name>A0ABP7ZH57_9ACTN</name>
<sequence>MAKFNRSGSRAAVSSPVKTEARPSGVTYEGAPGYARDAKSELFLLAVANMVGEDTFYEKAGDRDDRYRALVRQVALDDPLWLTQMLTWLRSEGNMRSAPIVGACEMVKARLEAAAATPPHAGSGAPAGPPDGARRQRDLNRRVIDAVCRRADEPGELLAYWTAAYGRAIPKPVKRGLADAVRRLYDERSLLKYDTGSRGFRFGDVVELVHPSPDPGKPWQGALFAHAIDRRRGRAGEPEPGVLGTIARNAAFLKAAAERPELLLDADALHQAGLTWENALSLAGSRVDKARLWEALIPSMGYMALLRNLRNFDEAGVSDEVAERVAARLADPEQVARSRQFPFRFFSAHLAAPSLRWSHALDKALTAATANVPPLPGRTLVLVDTSASMTSRGVSGRSKMTYAQMAALFGVTLAARGDQVDLCGFANGTFGHRVRRGASVLREVERLVRRIGEVGHGTDIAGAVRATYRGQDRVIILSDMQTFGGTGGVADAAPEHVPMYGFNLAGYRHAAMPTGRGTRHELGGMTDATFRLIPLLEAGRDADWPWL</sequence>
<gene>
    <name evidence="9" type="ORF">GCM10022416_59010</name>
</gene>
<comment type="similarity">
    <text evidence="2">Belongs to the Ro 60 kDa family.</text>
</comment>
<keyword evidence="5" id="KW-0694">RNA-binding</keyword>
<feature type="compositionally biased region" description="Low complexity" evidence="7">
    <location>
        <begin position="115"/>
        <end position="126"/>
    </location>
</feature>
<evidence type="ECO:0000313" key="9">
    <source>
        <dbReference type="EMBL" id="GAA4157453.1"/>
    </source>
</evidence>
<dbReference type="PANTHER" id="PTHR14202">
    <property type="entry name" value="60 KDA RIBONUCLEOPROTEIN SSA/RO"/>
    <property type="match status" value="1"/>
</dbReference>
<feature type="domain" description="TROVE" evidence="8">
    <location>
        <begin position="25"/>
        <end position="377"/>
    </location>
</feature>
<dbReference type="InterPro" id="IPR037214">
    <property type="entry name" value="TROVE_dom_sf"/>
</dbReference>
<keyword evidence="6" id="KW-0687">Ribonucleoprotein</keyword>
<keyword evidence="10" id="KW-1185">Reference proteome</keyword>
<dbReference type="Proteomes" id="UP001500266">
    <property type="component" value="Unassembled WGS sequence"/>
</dbReference>
<dbReference type="InterPro" id="IPR040322">
    <property type="entry name" value="TROVE2"/>
</dbReference>
<keyword evidence="3" id="KW-0963">Cytoplasm</keyword>
<dbReference type="Pfam" id="PF05731">
    <property type="entry name" value="TROVE"/>
    <property type="match status" value="1"/>
</dbReference>
<organism evidence="9 10">
    <name type="scientific">Actinomadura keratinilytica</name>
    <dbReference type="NCBI Taxonomy" id="547461"/>
    <lineage>
        <taxon>Bacteria</taxon>
        <taxon>Bacillati</taxon>
        <taxon>Actinomycetota</taxon>
        <taxon>Actinomycetes</taxon>
        <taxon>Streptosporangiales</taxon>
        <taxon>Thermomonosporaceae</taxon>
        <taxon>Actinomadura</taxon>
    </lineage>
</organism>
<dbReference type="InterPro" id="IPR036465">
    <property type="entry name" value="vWFA_dom_sf"/>
</dbReference>
<keyword evidence="4" id="KW-0479">Metal-binding</keyword>
<dbReference type="SUPFAM" id="SSF140864">
    <property type="entry name" value="TROVE domain-like"/>
    <property type="match status" value="1"/>
</dbReference>
<evidence type="ECO:0000256" key="7">
    <source>
        <dbReference type="SAM" id="MobiDB-lite"/>
    </source>
</evidence>